<organism evidence="1 4">
    <name type="scientific">Halococcus dombrowskii</name>
    <dbReference type="NCBI Taxonomy" id="179637"/>
    <lineage>
        <taxon>Archaea</taxon>
        <taxon>Methanobacteriati</taxon>
        <taxon>Methanobacteriota</taxon>
        <taxon>Stenosarchaea group</taxon>
        <taxon>Halobacteria</taxon>
        <taxon>Halobacteriales</taxon>
        <taxon>Halococcaceae</taxon>
        <taxon>Halococcus</taxon>
    </lineage>
</organism>
<geneLocation type="plasmid" evidence="2 3">
    <name>unnamed1</name>
</geneLocation>
<dbReference type="Proteomes" id="UP001500962">
    <property type="component" value="Unassembled WGS sequence"/>
</dbReference>
<dbReference type="RefSeq" id="WP_244705442.1">
    <property type="nucleotide sequence ID" value="NZ_BAAADN010000005.1"/>
</dbReference>
<gene>
    <name evidence="1" type="ORF">GCM10008985_04200</name>
    <name evidence="2" type="ORF">MUK72_15440</name>
</gene>
<dbReference type="KEGG" id="hdo:MUK72_15440"/>
<dbReference type="Proteomes" id="UP000830542">
    <property type="component" value="Plasmid unnamed1"/>
</dbReference>
<name>A0AAV3SCV0_HALDO</name>
<dbReference type="GeneID" id="71763270"/>
<reference evidence="2" key="2">
    <citation type="submission" date="2022-04" db="EMBL/GenBank/DDBJ databases">
        <title>Sequencing and genomic assembly of Halococcus dombrowskii.</title>
        <authorList>
            <person name="Lim S.W."/>
            <person name="MacLea K.S."/>
        </authorList>
    </citation>
    <scope>NUCLEOTIDE SEQUENCE</scope>
    <source>
        <strain evidence="2">H4</strain>
        <plasmid evidence="2">unnamed1</plasmid>
    </source>
</reference>
<dbReference type="EMBL" id="BAAADN010000005">
    <property type="protein sequence ID" value="GAA0451706.1"/>
    <property type="molecule type" value="Genomic_DNA"/>
</dbReference>
<evidence type="ECO:0000313" key="2">
    <source>
        <dbReference type="EMBL" id="UOO96588.1"/>
    </source>
</evidence>
<protein>
    <submittedName>
        <fullName evidence="1">Uncharacterized protein</fullName>
    </submittedName>
</protein>
<evidence type="ECO:0000313" key="1">
    <source>
        <dbReference type="EMBL" id="GAA0451706.1"/>
    </source>
</evidence>
<keyword evidence="3" id="KW-1185">Reference proteome</keyword>
<reference evidence="1" key="1">
    <citation type="journal article" date="2014" name="Int. J. Syst. Evol. Microbiol.">
        <title>Complete genome sequence of Corynebacterium casei LMG S-19264T (=DSM 44701T), isolated from a smear-ripened cheese.</title>
        <authorList>
            <consortium name="US DOE Joint Genome Institute (JGI-PGF)"/>
            <person name="Walter F."/>
            <person name="Albersmeier A."/>
            <person name="Kalinowski J."/>
            <person name="Ruckert C."/>
        </authorList>
    </citation>
    <scope>NUCLEOTIDE SEQUENCE</scope>
    <source>
        <strain evidence="1">JCM 12289</strain>
    </source>
</reference>
<reference evidence="1" key="3">
    <citation type="submission" date="2023-12" db="EMBL/GenBank/DDBJ databases">
        <authorList>
            <person name="Sun Q."/>
            <person name="Inoue M."/>
        </authorList>
    </citation>
    <scope>NUCLEOTIDE SEQUENCE</scope>
    <source>
        <strain evidence="1">JCM 12289</strain>
    </source>
</reference>
<dbReference type="AlphaFoldDB" id="A0AAV3SCV0"/>
<sequence length="130" mass="14784">MGRITERTQVIDAMEAAADGHDSSELLGDCPYNARRLYDELRERDITAYIVRGGLDHPDEDSQPSSMDEAMELGVVHWWVEALAADDWLTIDLAAEDPNRYGDQLLTPRRPATYIPFEIDPRDSEMFATR</sequence>
<proteinExistence type="predicted"/>
<accession>A0AAV3SCV0</accession>
<evidence type="ECO:0000313" key="3">
    <source>
        <dbReference type="Proteomes" id="UP000830542"/>
    </source>
</evidence>
<keyword evidence="2" id="KW-0614">Plasmid</keyword>
<evidence type="ECO:0000313" key="4">
    <source>
        <dbReference type="Proteomes" id="UP001500962"/>
    </source>
</evidence>
<dbReference type="EMBL" id="CP095006">
    <property type="protein sequence ID" value="UOO96588.1"/>
    <property type="molecule type" value="Genomic_DNA"/>
</dbReference>